<dbReference type="AlphaFoldDB" id="A0A4R3Y2V6"/>
<organism evidence="2 3">
    <name type="scientific">Sulfurirhabdus autotrophica</name>
    <dbReference type="NCBI Taxonomy" id="1706046"/>
    <lineage>
        <taxon>Bacteria</taxon>
        <taxon>Pseudomonadati</taxon>
        <taxon>Pseudomonadota</taxon>
        <taxon>Betaproteobacteria</taxon>
        <taxon>Nitrosomonadales</taxon>
        <taxon>Sulfuricellaceae</taxon>
        <taxon>Sulfurirhabdus</taxon>
    </lineage>
</organism>
<dbReference type="OrthoDB" id="9799173at2"/>
<dbReference type="EMBL" id="SMCO01000008">
    <property type="protein sequence ID" value="TCV85917.1"/>
    <property type="molecule type" value="Genomic_DNA"/>
</dbReference>
<dbReference type="RefSeq" id="WP_124946630.1">
    <property type="nucleotide sequence ID" value="NZ_BHVT01000037.1"/>
</dbReference>
<dbReference type="Pfam" id="PF13274">
    <property type="entry name" value="SocA_Panacea"/>
    <property type="match status" value="1"/>
</dbReference>
<feature type="domain" description="Antitoxin SocA-like Panacea" evidence="1">
    <location>
        <begin position="29"/>
        <end position="122"/>
    </location>
</feature>
<evidence type="ECO:0000313" key="3">
    <source>
        <dbReference type="Proteomes" id="UP000295367"/>
    </source>
</evidence>
<name>A0A4R3Y2V6_9PROT</name>
<accession>A0A4R3Y2V6</accession>
<gene>
    <name evidence="2" type="ORF">EDC63_108125</name>
</gene>
<dbReference type="Proteomes" id="UP000295367">
    <property type="component" value="Unassembled WGS sequence"/>
</dbReference>
<keyword evidence="3" id="KW-1185">Reference proteome</keyword>
<sequence>MTISIHAIADCFILAVDRSTGDNINTFKLQKLVYYAQVWHLALHGEPLFSNDIEAWVHGPVCIELHQRFRDQKDIPIEPDAIITDINQLDSNTREFLDEVWAVYGQYSVARLEKMTHEESPWLEARAKLPADIRGCNVINQESMRKFYSSRMTARRRIREN</sequence>
<comment type="caution">
    <text evidence="2">The sequence shown here is derived from an EMBL/GenBank/DDBJ whole genome shotgun (WGS) entry which is preliminary data.</text>
</comment>
<evidence type="ECO:0000259" key="1">
    <source>
        <dbReference type="Pfam" id="PF13274"/>
    </source>
</evidence>
<evidence type="ECO:0000313" key="2">
    <source>
        <dbReference type="EMBL" id="TCV85917.1"/>
    </source>
</evidence>
<proteinExistence type="predicted"/>
<dbReference type="InterPro" id="IPR025272">
    <property type="entry name" value="SocA_Panacea"/>
</dbReference>
<protein>
    <submittedName>
        <fullName evidence="2">Putative phage-associated protein</fullName>
    </submittedName>
</protein>
<reference evidence="2 3" key="1">
    <citation type="submission" date="2019-03" db="EMBL/GenBank/DDBJ databases">
        <title>Genomic Encyclopedia of Type Strains, Phase IV (KMG-IV): sequencing the most valuable type-strain genomes for metagenomic binning, comparative biology and taxonomic classification.</title>
        <authorList>
            <person name="Goeker M."/>
        </authorList>
    </citation>
    <scope>NUCLEOTIDE SEQUENCE [LARGE SCALE GENOMIC DNA]</scope>
    <source>
        <strain evidence="2 3">DSM 100309</strain>
    </source>
</reference>